<organism evidence="1">
    <name type="scientific">Metalysinibacillus saudimassiliensis</name>
    <dbReference type="NCBI Taxonomy" id="1461583"/>
    <lineage>
        <taxon>Bacteria</taxon>
        <taxon>Bacillati</taxon>
        <taxon>Bacillota</taxon>
        <taxon>Bacilli</taxon>
        <taxon>Bacillales</taxon>
        <taxon>Caryophanaceae</taxon>
        <taxon>Metalysinibacillus</taxon>
    </lineage>
</organism>
<dbReference type="AlphaFoldDB" id="A0A078MA19"/>
<reference evidence="1" key="1">
    <citation type="submission" date="2014-07" db="EMBL/GenBank/DDBJ databases">
        <authorList>
            <person name="Urmite Genomes Urmite Genomes"/>
        </authorList>
    </citation>
    <scope>NUCLEOTIDE SEQUENCE</scope>
    <source>
        <strain evidence="1">13S34_air</strain>
    </source>
</reference>
<dbReference type="HOGENOM" id="CLU_2407173_0_0_9"/>
<gene>
    <name evidence="1" type="ORF">BN1050_00940</name>
</gene>
<proteinExistence type="predicted"/>
<name>A0A078MA19_9BACL</name>
<accession>A0A078MA19</accession>
<protein>
    <submittedName>
        <fullName evidence="1">Uncharacterized protein</fullName>
    </submittedName>
</protein>
<dbReference type="PATRIC" id="fig|1461583.4.peg.901"/>
<evidence type="ECO:0000313" key="1">
    <source>
        <dbReference type="EMBL" id="CEA01531.1"/>
    </source>
</evidence>
<dbReference type="EMBL" id="LN483074">
    <property type="protein sequence ID" value="CEA01531.1"/>
    <property type="molecule type" value="Genomic_DNA"/>
</dbReference>
<sequence>MDAQIEQWIKQFQQQKDADALLSLKEHCAVMIEPLIVEFTDKYGEDAGQLLRLKWDKRFHFIFTKYQLGVGLPLESFVQNTYRFYFMQVLRRAGYIQ</sequence>